<name>A0A8J4E596_9ACTN</name>
<sequence>MRLVAPPTHVGEDQWPVLSAVRVSTADDPAEFIVLVDCGEGTPEHPYATLRAVVWTRRRTRRKVTDGEYNLTFDAARRSLAERAGLLPTTASTIEVVVVRDPDFGTDYAMFVDGVRRPEGRTDGVRVVAHDIDLGAVEITPASVEQRLLRADALSPAAARHARDAVLAYVDEIGCGDGRADDAADDGQAVGGTGAARPEAREGAA</sequence>
<evidence type="ECO:0000313" key="2">
    <source>
        <dbReference type="EMBL" id="GIJ62051.1"/>
    </source>
</evidence>
<evidence type="ECO:0000313" key="3">
    <source>
        <dbReference type="Proteomes" id="UP000612585"/>
    </source>
</evidence>
<dbReference type="Proteomes" id="UP000612585">
    <property type="component" value="Unassembled WGS sequence"/>
</dbReference>
<protein>
    <submittedName>
        <fullName evidence="2">Uncharacterized protein</fullName>
    </submittedName>
</protein>
<dbReference type="EMBL" id="BOPG01000074">
    <property type="protein sequence ID" value="GIJ62051.1"/>
    <property type="molecule type" value="Genomic_DNA"/>
</dbReference>
<reference evidence="2" key="1">
    <citation type="submission" date="2021-01" db="EMBL/GenBank/DDBJ databases">
        <title>Whole genome shotgun sequence of Virgisporangium aurantiacum NBRC 16421.</title>
        <authorList>
            <person name="Komaki H."/>
            <person name="Tamura T."/>
        </authorList>
    </citation>
    <scope>NUCLEOTIDE SEQUENCE</scope>
    <source>
        <strain evidence="2">NBRC 16421</strain>
    </source>
</reference>
<gene>
    <name evidence="2" type="ORF">Vau01_095670</name>
</gene>
<dbReference type="RefSeq" id="WP_204007433.1">
    <property type="nucleotide sequence ID" value="NZ_BOPG01000074.1"/>
</dbReference>
<proteinExistence type="predicted"/>
<evidence type="ECO:0000256" key="1">
    <source>
        <dbReference type="SAM" id="MobiDB-lite"/>
    </source>
</evidence>
<keyword evidence="3" id="KW-1185">Reference proteome</keyword>
<accession>A0A8J4E596</accession>
<feature type="region of interest" description="Disordered" evidence="1">
    <location>
        <begin position="178"/>
        <end position="205"/>
    </location>
</feature>
<comment type="caution">
    <text evidence="2">The sequence shown here is derived from an EMBL/GenBank/DDBJ whole genome shotgun (WGS) entry which is preliminary data.</text>
</comment>
<organism evidence="2 3">
    <name type="scientific">Virgisporangium aurantiacum</name>
    <dbReference type="NCBI Taxonomy" id="175570"/>
    <lineage>
        <taxon>Bacteria</taxon>
        <taxon>Bacillati</taxon>
        <taxon>Actinomycetota</taxon>
        <taxon>Actinomycetes</taxon>
        <taxon>Micromonosporales</taxon>
        <taxon>Micromonosporaceae</taxon>
        <taxon>Virgisporangium</taxon>
    </lineage>
</organism>
<dbReference type="AlphaFoldDB" id="A0A8J4E596"/>